<dbReference type="AlphaFoldDB" id="G7ZF56"/>
<proteinExistence type="predicted"/>
<evidence type="ECO:0000313" key="2">
    <source>
        <dbReference type="EMBL" id="CBS90062.1"/>
    </source>
</evidence>
<dbReference type="Proteomes" id="UP000005667">
    <property type="component" value="Plasmid AZO_p3"/>
</dbReference>
<reference evidence="3" key="1">
    <citation type="journal article" date="2011" name="PLoS Genet.">
        <title>Azospirillum genomes reveal transition of bacteria from aquatic to terrestrial environments.</title>
        <authorList>
            <person name="Wisniewski-Dye F."/>
            <person name="Borziak K."/>
            <person name="Khalsa-Moyers G."/>
            <person name="Alexandre G."/>
            <person name="Sukharnikov L.O."/>
            <person name="Wuichet K."/>
            <person name="Hurst G.B."/>
            <person name="McDonald W.H."/>
            <person name="Robertson J.S."/>
            <person name="Barbe V."/>
            <person name="Calteau A."/>
            <person name="Rouy Z."/>
            <person name="Mangenot S."/>
            <person name="Prigent-Combaret C."/>
            <person name="Normand P."/>
            <person name="Boyer M."/>
            <person name="Siguier P."/>
            <person name="Dessaux Y."/>
            <person name="Elmerich C."/>
            <person name="Condemine G."/>
            <person name="Krishnen G."/>
            <person name="Kennedy I."/>
            <person name="Paterson A.H."/>
            <person name="Gonzalez V."/>
            <person name="Mavingui P."/>
            <person name="Zhulin I.B."/>
        </authorList>
    </citation>
    <scope>NUCLEOTIDE SEQUENCE [LARGE SCALE GENOMIC DNA]</scope>
    <source>
        <strain evidence="3">4B</strain>
    </source>
</reference>
<dbReference type="HOGENOM" id="CLU_2766960_0_0_5"/>
<dbReference type="EMBL" id="FQ311871">
    <property type="protein sequence ID" value="CBS90062.1"/>
    <property type="molecule type" value="Genomic_DNA"/>
</dbReference>
<evidence type="ECO:0000256" key="1">
    <source>
        <dbReference type="SAM" id="MobiDB-lite"/>
    </source>
</evidence>
<sequence>MSRHSRNISRHPPNDSRTEPGTSHRLSGVGTDDYAPPDAVAMQDYDKKYGRPRRRFQQTDPPHPGKPRN</sequence>
<keyword evidence="2" id="KW-0614">Plasmid</keyword>
<feature type="region of interest" description="Disordered" evidence="1">
    <location>
        <begin position="1"/>
        <end position="69"/>
    </location>
</feature>
<organism evidence="2 3">
    <name type="scientific">Azospirillum lipoferum (strain 4B)</name>
    <dbReference type="NCBI Taxonomy" id="862719"/>
    <lineage>
        <taxon>Bacteria</taxon>
        <taxon>Pseudomonadati</taxon>
        <taxon>Pseudomonadota</taxon>
        <taxon>Alphaproteobacteria</taxon>
        <taxon>Rhodospirillales</taxon>
        <taxon>Azospirillaceae</taxon>
        <taxon>Azospirillum</taxon>
    </lineage>
</organism>
<evidence type="ECO:0000313" key="3">
    <source>
        <dbReference type="Proteomes" id="UP000005667"/>
    </source>
</evidence>
<accession>G7ZF56</accession>
<geneLocation type="plasmid" evidence="2 3">
    <name>AZO_p3</name>
</geneLocation>
<dbReference type="KEGG" id="ali:AZOLI_p30220"/>
<protein>
    <submittedName>
        <fullName evidence="2">Uncharacterized protein</fullName>
    </submittedName>
</protein>
<gene>
    <name evidence="2" type="ordered locus">AZOLI_p30220</name>
</gene>
<name>G7ZF56_AZOL4</name>
<keyword evidence="3" id="KW-1185">Reference proteome</keyword>